<feature type="compositionally biased region" description="Polar residues" evidence="1">
    <location>
        <begin position="28"/>
        <end position="42"/>
    </location>
</feature>
<organism evidence="2 3">
    <name type="scientific">Mucor circinelloides f. lusitanicus</name>
    <name type="common">Mucor racemosus var. lusitanicus</name>
    <dbReference type="NCBI Taxonomy" id="29924"/>
    <lineage>
        <taxon>Eukaryota</taxon>
        <taxon>Fungi</taxon>
        <taxon>Fungi incertae sedis</taxon>
        <taxon>Mucoromycota</taxon>
        <taxon>Mucoromycotina</taxon>
        <taxon>Mucoromycetes</taxon>
        <taxon>Mucorales</taxon>
        <taxon>Mucorineae</taxon>
        <taxon>Mucoraceae</taxon>
        <taxon>Mucor</taxon>
    </lineage>
</organism>
<feature type="region of interest" description="Disordered" evidence="1">
    <location>
        <begin position="132"/>
        <end position="373"/>
    </location>
</feature>
<feature type="compositionally biased region" description="Basic and acidic residues" evidence="1">
    <location>
        <begin position="298"/>
        <end position="309"/>
    </location>
</feature>
<comment type="caution">
    <text evidence="2">The sequence shown here is derived from an EMBL/GenBank/DDBJ whole genome shotgun (WGS) entry which is preliminary data.</text>
</comment>
<evidence type="ECO:0000313" key="2">
    <source>
        <dbReference type="EMBL" id="KAF1800843.1"/>
    </source>
</evidence>
<accession>A0A8H4BEU1</accession>
<feature type="compositionally biased region" description="Polar residues" evidence="1">
    <location>
        <begin position="204"/>
        <end position="217"/>
    </location>
</feature>
<feature type="compositionally biased region" description="Basic and acidic residues" evidence="1">
    <location>
        <begin position="18"/>
        <end position="27"/>
    </location>
</feature>
<protein>
    <submittedName>
        <fullName evidence="2">Uncharacterized protein</fullName>
    </submittedName>
</protein>
<dbReference type="AlphaFoldDB" id="A0A8H4BEU1"/>
<feature type="compositionally biased region" description="Low complexity" evidence="1">
    <location>
        <begin position="179"/>
        <end position="191"/>
    </location>
</feature>
<feature type="compositionally biased region" description="Polar residues" evidence="1">
    <location>
        <begin position="244"/>
        <end position="261"/>
    </location>
</feature>
<sequence length="373" mass="38411">MTIEVPPTAATTVVETPAKPDETKTEEPTLSIQIEPPTASNENPEDLVTPNEEKQPTSAKRKALFNNPFKVTKKEATTPDTPTAHTADAPKEHVHAEEKAAAAAATATGAASSGTGENKIAKGLGNLYTRIKQTTSSHNIKDAAGTSPPPPPPAATSSEHAVAEEKEAATAAAAEKKTTSSSSSSSSSSSEGGDAQQTHEAETPSASANHSNTNKRQSLLSKLFGGSGKKKDEEHAEADHTAREVTTSSHEAETNDGTPSATAVDPESEERPVSPPLSRRVTGFFAKKIPSYNKKHQKSNDKAAEDHATTDATEPAAAADTTATTATPPQQQEPSEAVAKQDAVAAATAATGVTDAETTTNKDASPAPVTTSA</sequence>
<name>A0A8H4BEU1_MUCCL</name>
<evidence type="ECO:0000256" key="1">
    <source>
        <dbReference type="SAM" id="MobiDB-lite"/>
    </source>
</evidence>
<feature type="compositionally biased region" description="Low complexity" evidence="1">
    <location>
        <begin position="78"/>
        <end position="87"/>
    </location>
</feature>
<dbReference type="Proteomes" id="UP000469890">
    <property type="component" value="Unassembled WGS sequence"/>
</dbReference>
<gene>
    <name evidence="2" type="ORF">FB192DRAFT_1437196</name>
</gene>
<feature type="compositionally biased region" description="Basic and acidic residues" evidence="1">
    <location>
        <begin position="88"/>
        <end position="100"/>
    </location>
</feature>
<feature type="compositionally biased region" description="Low complexity" evidence="1">
    <location>
        <begin position="101"/>
        <end position="116"/>
    </location>
</feature>
<feature type="compositionally biased region" description="Basic and acidic residues" evidence="1">
    <location>
        <begin position="229"/>
        <end position="243"/>
    </location>
</feature>
<feature type="compositionally biased region" description="Low complexity" evidence="1">
    <location>
        <begin position="310"/>
        <end position="359"/>
    </location>
</feature>
<feature type="compositionally biased region" description="Basic and acidic residues" evidence="1">
    <location>
        <begin position="161"/>
        <end position="178"/>
    </location>
</feature>
<reference evidence="2 3" key="1">
    <citation type="submission" date="2019-09" db="EMBL/GenBank/DDBJ databases">
        <authorList>
            <consortium name="DOE Joint Genome Institute"/>
            <person name="Mondo S.J."/>
            <person name="Navarro-Mendoza M.I."/>
            <person name="Perez-Arques C."/>
            <person name="Panchal S."/>
            <person name="Nicolas F.E."/>
            <person name="Ganguly P."/>
            <person name="Pangilinan J."/>
            <person name="Grigoriev I."/>
            <person name="Heitman J."/>
            <person name="Sanya K."/>
            <person name="Garre V."/>
        </authorList>
    </citation>
    <scope>NUCLEOTIDE SEQUENCE [LARGE SCALE GENOMIC DNA]</scope>
    <source>
        <strain evidence="2 3">MU402</strain>
    </source>
</reference>
<feature type="region of interest" description="Disordered" evidence="1">
    <location>
        <begin position="1"/>
        <end position="120"/>
    </location>
</feature>
<proteinExistence type="predicted"/>
<evidence type="ECO:0000313" key="3">
    <source>
        <dbReference type="Proteomes" id="UP000469890"/>
    </source>
</evidence>
<dbReference type="EMBL" id="JAAECE010000005">
    <property type="protein sequence ID" value="KAF1800843.1"/>
    <property type="molecule type" value="Genomic_DNA"/>
</dbReference>
<feature type="compositionally biased region" description="Low complexity" evidence="1">
    <location>
        <begin position="1"/>
        <end position="17"/>
    </location>
</feature>